<protein>
    <submittedName>
        <fullName evidence="2">Uncharacterized protein</fullName>
    </submittedName>
</protein>
<feature type="region of interest" description="Disordered" evidence="1">
    <location>
        <begin position="103"/>
        <end position="124"/>
    </location>
</feature>
<sequence length="124" mass="13278">MLARAGADERGPQGRGNGTDTDEGILMATQLLNLSAGWITKKDVLGVGAPASGIIRTTAANAIVVDIRDGRITTKVGNGRLSFNNATISAKNFSSERFLYSEVSDGRSRHEDHRRDGQHIPEAM</sequence>
<comment type="caution">
    <text evidence="2">The sequence shown here is derived from an EMBL/GenBank/DDBJ whole genome shotgun (WGS) entry which is preliminary data.</text>
</comment>
<keyword evidence="3" id="KW-1185">Reference proteome</keyword>
<evidence type="ECO:0000313" key="2">
    <source>
        <dbReference type="EMBL" id="KAI1697451.1"/>
    </source>
</evidence>
<feature type="compositionally biased region" description="Basic and acidic residues" evidence="1">
    <location>
        <begin position="1"/>
        <end position="12"/>
    </location>
</feature>
<dbReference type="EMBL" id="JAKKPZ010000267">
    <property type="protein sequence ID" value="KAI1697451.1"/>
    <property type="molecule type" value="Genomic_DNA"/>
</dbReference>
<proteinExistence type="predicted"/>
<dbReference type="Proteomes" id="UP001201812">
    <property type="component" value="Unassembled WGS sequence"/>
</dbReference>
<evidence type="ECO:0000256" key="1">
    <source>
        <dbReference type="SAM" id="MobiDB-lite"/>
    </source>
</evidence>
<accession>A0AAD4MKM6</accession>
<feature type="compositionally biased region" description="Basic and acidic residues" evidence="1">
    <location>
        <begin position="104"/>
        <end position="124"/>
    </location>
</feature>
<name>A0AAD4MKM6_9BILA</name>
<organism evidence="2 3">
    <name type="scientific">Ditylenchus destructor</name>
    <dbReference type="NCBI Taxonomy" id="166010"/>
    <lineage>
        <taxon>Eukaryota</taxon>
        <taxon>Metazoa</taxon>
        <taxon>Ecdysozoa</taxon>
        <taxon>Nematoda</taxon>
        <taxon>Chromadorea</taxon>
        <taxon>Rhabditida</taxon>
        <taxon>Tylenchina</taxon>
        <taxon>Tylenchomorpha</taxon>
        <taxon>Sphaerularioidea</taxon>
        <taxon>Anguinidae</taxon>
        <taxon>Anguininae</taxon>
        <taxon>Ditylenchus</taxon>
    </lineage>
</organism>
<evidence type="ECO:0000313" key="3">
    <source>
        <dbReference type="Proteomes" id="UP001201812"/>
    </source>
</evidence>
<dbReference type="AlphaFoldDB" id="A0AAD4MKM6"/>
<gene>
    <name evidence="2" type="ORF">DdX_18484</name>
</gene>
<feature type="region of interest" description="Disordered" evidence="1">
    <location>
        <begin position="1"/>
        <end position="22"/>
    </location>
</feature>
<reference evidence="2" key="1">
    <citation type="submission" date="2022-01" db="EMBL/GenBank/DDBJ databases">
        <title>Genome Sequence Resource for Two Populations of Ditylenchus destructor, the Migratory Endoparasitic Phytonematode.</title>
        <authorList>
            <person name="Zhang H."/>
            <person name="Lin R."/>
            <person name="Xie B."/>
        </authorList>
    </citation>
    <scope>NUCLEOTIDE SEQUENCE</scope>
    <source>
        <strain evidence="2">BazhouSP</strain>
    </source>
</reference>